<gene>
    <name evidence="5" type="ORF">GCM10009788_48110</name>
</gene>
<dbReference type="SUPFAM" id="SSF46785">
    <property type="entry name" value="Winged helix' DNA-binding domain"/>
    <property type="match status" value="1"/>
</dbReference>
<keyword evidence="1" id="KW-0805">Transcription regulation</keyword>
<dbReference type="SUPFAM" id="SSF48008">
    <property type="entry name" value="GntR ligand-binding domain-like"/>
    <property type="match status" value="1"/>
</dbReference>
<dbReference type="SMART" id="SM00345">
    <property type="entry name" value="HTH_GNTR"/>
    <property type="match status" value="1"/>
</dbReference>
<dbReference type="InterPro" id="IPR008920">
    <property type="entry name" value="TF_FadR/GntR_C"/>
</dbReference>
<keyword evidence="6" id="KW-1185">Reference proteome</keyword>
<dbReference type="Proteomes" id="UP001500842">
    <property type="component" value="Unassembled WGS sequence"/>
</dbReference>
<dbReference type="Pfam" id="PF07729">
    <property type="entry name" value="FCD"/>
    <property type="match status" value="1"/>
</dbReference>
<dbReference type="PANTHER" id="PTHR43537">
    <property type="entry name" value="TRANSCRIPTIONAL REGULATOR, GNTR FAMILY"/>
    <property type="match status" value="1"/>
</dbReference>
<accession>A0ABN2BFX8</accession>
<dbReference type="Gene3D" id="1.20.120.530">
    <property type="entry name" value="GntR ligand-binding domain-like"/>
    <property type="match status" value="1"/>
</dbReference>
<sequence length="220" mass="23082">MPLAPATPASLVDQAIAGMRALLDSGEWEVGTRIPPEPALAAELGVSRNTVREAVRALAHLGLLQVRRGDGTYVAATTEMQALMRKQLDRVDVIHLLEVRHAIEVRAAALAAERRTDDDLAALDAIMARRHAAIRDGDGPAFVDVDVDFHCAVVAAAHNPLLVELYDGLVETLRASIDGAADVLADVLAAEHDAVLAAVRAGDPVAAAAAAAELLDHVVT</sequence>
<name>A0ABN2BFX8_9ACTN</name>
<evidence type="ECO:0000256" key="1">
    <source>
        <dbReference type="ARBA" id="ARBA00023015"/>
    </source>
</evidence>
<dbReference type="PROSITE" id="PS50949">
    <property type="entry name" value="HTH_GNTR"/>
    <property type="match status" value="1"/>
</dbReference>
<dbReference type="Gene3D" id="1.10.10.10">
    <property type="entry name" value="Winged helix-like DNA-binding domain superfamily/Winged helix DNA-binding domain"/>
    <property type="match status" value="1"/>
</dbReference>
<dbReference type="PRINTS" id="PR00035">
    <property type="entry name" value="HTHGNTR"/>
</dbReference>
<dbReference type="EMBL" id="BAAAOR010000037">
    <property type="protein sequence ID" value="GAA1539659.1"/>
    <property type="molecule type" value="Genomic_DNA"/>
</dbReference>
<dbReference type="InterPro" id="IPR036390">
    <property type="entry name" value="WH_DNA-bd_sf"/>
</dbReference>
<proteinExistence type="predicted"/>
<organism evidence="5 6">
    <name type="scientific">Nocardioides humi</name>
    <dbReference type="NCBI Taxonomy" id="449461"/>
    <lineage>
        <taxon>Bacteria</taxon>
        <taxon>Bacillati</taxon>
        <taxon>Actinomycetota</taxon>
        <taxon>Actinomycetes</taxon>
        <taxon>Propionibacteriales</taxon>
        <taxon>Nocardioidaceae</taxon>
        <taxon>Nocardioides</taxon>
    </lineage>
</organism>
<dbReference type="InterPro" id="IPR000524">
    <property type="entry name" value="Tscrpt_reg_HTH_GntR"/>
</dbReference>
<evidence type="ECO:0000313" key="6">
    <source>
        <dbReference type="Proteomes" id="UP001500842"/>
    </source>
</evidence>
<dbReference type="SMART" id="SM00895">
    <property type="entry name" value="FCD"/>
    <property type="match status" value="1"/>
</dbReference>
<evidence type="ECO:0000313" key="5">
    <source>
        <dbReference type="EMBL" id="GAA1539659.1"/>
    </source>
</evidence>
<dbReference type="PANTHER" id="PTHR43537:SF47">
    <property type="entry name" value="REGULATORY PROTEIN GNTR HTH"/>
    <property type="match status" value="1"/>
</dbReference>
<keyword evidence="2" id="KW-0238">DNA-binding</keyword>
<dbReference type="InterPro" id="IPR036388">
    <property type="entry name" value="WH-like_DNA-bd_sf"/>
</dbReference>
<feature type="domain" description="HTH gntR-type" evidence="4">
    <location>
        <begin position="9"/>
        <end position="77"/>
    </location>
</feature>
<dbReference type="InterPro" id="IPR011711">
    <property type="entry name" value="GntR_C"/>
</dbReference>
<dbReference type="RefSeq" id="WP_141004384.1">
    <property type="nucleotide sequence ID" value="NZ_BAAAOR010000037.1"/>
</dbReference>
<dbReference type="CDD" id="cd07377">
    <property type="entry name" value="WHTH_GntR"/>
    <property type="match status" value="1"/>
</dbReference>
<comment type="caution">
    <text evidence="5">The sequence shown here is derived from an EMBL/GenBank/DDBJ whole genome shotgun (WGS) entry which is preliminary data.</text>
</comment>
<evidence type="ECO:0000256" key="2">
    <source>
        <dbReference type="ARBA" id="ARBA00023125"/>
    </source>
</evidence>
<protein>
    <submittedName>
        <fullName evidence="5">GntR family transcriptional regulator</fullName>
    </submittedName>
</protein>
<dbReference type="Pfam" id="PF00392">
    <property type="entry name" value="GntR"/>
    <property type="match status" value="1"/>
</dbReference>
<evidence type="ECO:0000256" key="3">
    <source>
        <dbReference type="ARBA" id="ARBA00023163"/>
    </source>
</evidence>
<evidence type="ECO:0000259" key="4">
    <source>
        <dbReference type="PROSITE" id="PS50949"/>
    </source>
</evidence>
<keyword evidence="3" id="KW-0804">Transcription</keyword>
<reference evidence="5 6" key="1">
    <citation type="journal article" date="2019" name="Int. J. Syst. Evol. Microbiol.">
        <title>The Global Catalogue of Microorganisms (GCM) 10K type strain sequencing project: providing services to taxonomists for standard genome sequencing and annotation.</title>
        <authorList>
            <consortium name="The Broad Institute Genomics Platform"/>
            <consortium name="The Broad Institute Genome Sequencing Center for Infectious Disease"/>
            <person name="Wu L."/>
            <person name="Ma J."/>
        </authorList>
    </citation>
    <scope>NUCLEOTIDE SEQUENCE [LARGE SCALE GENOMIC DNA]</scope>
    <source>
        <strain evidence="5 6">JCM 14942</strain>
    </source>
</reference>